<dbReference type="Proteomes" id="UP000683507">
    <property type="component" value="Chromosome"/>
</dbReference>
<dbReference type="KEGG" id="ptan:CRYO30217_02697"/>
<evidence type="ECO:0000256" key="1">
    <source>
        <dbReference type="SAM" id="SignalP"/>
    </source>
</evidence>
<protein>
    <submittedName>
        <fullName evidence="2">Uncharacterized protein</fullName>
    </submittedName>
</protein>
<dbReference type="AlphaFoldDB" id="A0A916JNT5"/>
<keyword evidence="1" id="KW-0732">Signal</keyword>
<gene>
    <name evidence="2" type="ORF">CRYO30217_02697</name>
</gene>
<sequence>MKQLMKKITLTLLLFVGALSFSVAQSTEVSETNEKQVKTKNSVIIKDKKPAKKEVKSVRMKNLKALPNKSEEAVIEEKKTNQK</sequence>
<proteinExistence type="predicted"/>
<name>A0A916JNT5_9FLAO</name>
<accession>A0A916JNT5</accession>
<evidence type="ECO:0000313" key="3">
    <source>
        <dbReference type="Proteomes" id="UP000683507"/>
    </source>
</evidence>
<feature type="signal peptide" evidence="1">
    <location>
        <begin position="1"/>
        <end position="26"/>
    </location>
</feature>
<keyword evidence="3" id="KW-1185">Reference proteome</keyword>
<reference evidence="2" key="1">
    <citation type="submission" date="2021-04" db="EMBL/GenBank/DDBJ databases">
        <authorList>
            <person name="Rodrigo-Torres L."/>
            <person name="Arahal R. D."/>
            <person name="Lucena T."/>
        </authorList>
    </citation>
    <scope>NUCLEOTIDE SEQUENCE</scope>
    <source>
        <strain evidence="2">AS29M-1</strain>
    </source>
</reference>
<feature type="chain" id="PRO_5037296653" evidence="1">
    <location>
        <begin position="27"/>
        <end position="83"/>
    </location>
</feature>
<evidence type="ECO:0000313" key="2">
    <source>
        <dbReference type="EMBL" id="CAG5085241.1"/>
    </source>
</evidence>
<organism evidence="2 3">
    <name type="scientific">Parvicella tangerina</name>
    <dbReference type="NCBI Taxonomy" id="2829795"/>
    <lineage>
        <taxon>Bacteria</taxon>
        <taxon>Pseudomonadati</taxon>
        <taxon>Bacteroidota</taxon>
        <taxon>Flavobacteriia</taxon>
        <taxon>Flavobacteriales</taxon>
        <taxon>Parvicellaceae</taxon>
        <taxon>Parvicella</taxon>
    </lineage>
</organism>
<dbReference type="EMBL" id="OU015584">
    <property type="protein sequence ID" value="CAG5085241.1"/>
    <property type="molecule type" value="Genomic_DNA"/>
</dbReference>